<organism evidence="1 2">
    <name type="scientific">Clostridium beijerinckii</name>
    <name type="common">Clostridium MP</name>
    <dbReference type="NCBI Taxonomy" id="1520"/>
    <lineage>
        <taxon>Bacteria</taxon>
        <taxon>Bacillati</taxon>
        <taxon>Bacillota</taxon>
        <taxon>Clostridia</taxon>
        <taxon>Eubacteriales</taxon>
        <taxon>Clostridiaceae</taxon>
        <taxon>Clostridium</taxon>
    </lineage>
</organism>
<evidence type="ECO:0000313" key="1">
    <source>
        <dbReference type="EMBL" id="MBC2474227.1"/>
    </source>
</evidence>
<accession>A0AAW3W6H4</accession>
<protein>
    <submittedName>
        <fullName evidence="1">Uncharacterized protein</fullName>
    </submittedName>
</protein>
<name>A0AAW3W6H4_CLOBE</name>
<comment type="caution">
    <text evidence="1">The sequence shown here is derived from an EMBL/GenBank/DDBJ whole genome shotgun (WGS) entry which is preliminary data.</text>
</comment>
<evidence type="ECO:0000313" key="2">
    <source>
        <dbReference type="Proteomes" id="UP001194098"/>
    </source>
</evidence>
<proteinExistence type="predicted"/>
<dbReference type="RefSeq" id="WP_171780181.1">
    <property type="nucleotide sequence ID" value="NZ_JABAGV010000010.1"/>
</dbReference>
<reference evidence="1" key="2">
    <citation type="journal article" date="2022" name="Nat. Biotechnol.">
        <title>Carbon-negative production of acetone and isopropanol by gas fermentation at industrial pilot scale.</title>
        <authorList>
            <person name="Liew F.E."/>
            <person name="Nogle R."/>
            <person name="Abdalla T."/>
            <person name="Rasor B.J."/>
            <person name="Canter C."/>
            <person name="Jensen R.O."/>
            <person name="Wang L."/>
            <person name="Strutz J."/>
            <person name="Chirania P."/>
            <person name="De Tissera S."/>
            <person name="Mueller A.P."/>
            <person name="Ruan Z."/>
            <person name="Gao A."/>
            <person name="Tran L."/>
            <person name="Engle N.L."/>
            <person name="Bromley J.C."/>
            <person name="Daniell J."/>
            <person name="Conrado R."/>
            <person name="Tschaplinski T.J."/>
            <person name="Giannone R.J."/>
            <person name="Hettich R.L."/>
            <person name="Karim A.S."/>
            <person name="Simpson S.D."/>
            <person name="Brown S.D."/>
            <person name="Leang C."/>
            <person name="Jewett M.C."/>
            <person name="Kopke M."/>
        </authorList>
    </citation>
    <scope>NUCLEOTIDE SEQUENCE</scope>
    <source>
        <strain evidence="1">DJ015</strain>
    </source>
</reference>
<dbReference type="AlphaFoldDB" id="A0AAW3W6H4"/>
<sequence length="211" mass="23886">MVNEEAKRGRVTKDVRYYDGETKLNKTETNNAWEEFGGDRLATVEKDGSSFITRIIERESKKNNVHFEYVERLTKYADGYGVIAWRIDLRTAAASRPPKRKFEGAWHDAILAKVREVVVDGISIGNASRSLATELGVSFSSTRTYLWVVGKWSRGETATFLPHRSMIKPIFNLLCELGKKEQVLASMVAYSKAVTKPDKHIIEILKENGCI</sequence>
<dbReference type="EMBL" id="JABAGV010000010">
    <property type="protein sequence ID" value="MBC2474227.1"/>
    <property type="molecule type" value="Genomic_DNA"/>
</dbReference>
<dbReference type="Proteomes" id="UP001194098">
    <property type="component" value="Unassembled WGS sequence"/>
</dbReference>
<reference evidence="1" key="1">
    <citation type="submission" date="2020-04" db="EMBL/GenBank/DDBJ databases">
        <authorList>
            <person name="Brown S."/>
        </authorList>
    </citation>
    <scope>NUCLEOTIDE SEQUENCE</scope>
    <source>
        <strain evidence="1">DJ015</strain>
    </source>
</reference>
<gene>
    <name evidence="1" type="ORF">HGI39_05795</name>
</gene>